<evidence type="ECO:0000313" key="3">
    <source>
        <dbReference type="Proteomes" id="UP000634206"/>
    </source>
</evidence>
<organism evidence="2 3">
    <name type="scientific">Oceaniferula flava</name>
    <dbReference type="NCBI Taxonomy" id="2800421"/>
    <lineage>
        <taxon>Bacteria</taxon>
        <taxon>Pseudomonadati</taxon>
        <taxon>Verrucomicrobiota</taxon>
        <taxon>Verrucomicrobiia</taxon>
        <taxon>Verrucomicrobiales</taxon>
        <taxon>Verrucomicrobiaceae</taxon>
        <taxon>Oceaniferula</taxon>
    </lineage>
</organism>
<keyword evidence="1" id="KW-1133">Transmembrane helix</keyword>
<feature type="transmembrane region" description="Helical" evidence="1">
    <location>
        <begin position="120"/>
        <end position="140"/>
    </location>
</feature>
<name>A0AAE2VAZ9_9BACT</name>
<comment type="caution">
    <text evidence="2">The sequence shown here is derived from an EMBL/GenBank/DDBJ whole genome shotgun (WGS) entry which is preliminary data.</text>
</comment>
<evidence type="ECO:0000256" key="1">
    <source>
        <dbReference type="SAM" id="Phobius"/>
    </source>
</evidence>
<dbReference type="RefSeq" id="WP_309488523.1">
    <property type="nucleotide sequence ID" value="NZ_JAENIG010000001.1"/>
</dbReference>
<proteinExistence type="predicted"/>
<keyword evidence="1" id="KW-0472">Membrane</keyword>
<dbReference type="Proteomes" id="UP000634206">
    <property type="component" value="Unassembled WGS sequence"/>
</dbReference>
<evidence type="ECO:0000313" key="2">
    <source>
        <dbReference type="EMBL" id="MBK1853920.1"/>
    </source>
</evidence>
<keyword evidence="3" id="KW-1185">Reference proteome</keyword>
<gene>
    <name evidence="2" type="ORF">JIN83_03030</name>
</gene>
<reference evidence="2" key="1">
    <citation type="submission" date="2021-01" db="EMBL/GenBank/DDBJ databases">
        <title>Modified the classification status of verrucomicrobia.</title>
        <authorList>
            <person name="Feng X."/>
        </authorList>
    </citation>
    <scope>NUCLEOTIDE SEQUENCE</scope>
    <source>
        <strain evidence="2">5K15</strain>
    </source>
</reference>
<dbReference type="EMBL" id="JAENIG010000001">
    <property type="protein sequence ID" value="MBK1853920.1"/>
    <property type="molecule type" value="Genomic_DNA"/>
</dbReference>
<protein>
    <submittedName>
        <fullName evidence="2">Uncharacterized protein</fullName>
    </submittedName>
</protein>
<keyword evidence="1" id="KW-0812">Transmembrane</keyword>
<accession>A0AAE2VAZ9</accession>
<sequence>MSDHIESILDAELLELEAQLAALVPCSLSVETTLRVEDAMHAAIEEKHDEELQSLESHLGQLAPAGMSADLVTRMAEAMDRWHEYVPLEEKLVPFGDHDEPLSEPAAETIVPMRRKSSSYGMYAAAAAVALLGAAAALVMPHMNQPAANAVIADAGSAADLAPTPKASPVIDSGNLHSVDVSTAPREAWVEPGSLSHDITNTIDAGVMITRDNVPHRSIRIEYVDRVKLIDEDGREIQIDRPGVQYMLIPVKTN</sequence>
<dbReference type="AlphaFoldDB" id="A0AAE2VAZ9"/>